<dbReference type="NCBIfam" id="TIGR00455">
    <property type="entry name" value="apsK"/>
    <property type="match status" value="1"/>
</dbReference>
<evidence type="ECO:0000256" key="5">
    <source>
        <dbReference type="ARBA" id="ARBA00022840"/>
    </source>
</evidence>
<reference evidence="9 10" key="1">
    <citation type="submission" date="2021-01" db="EMBL/GenBank/DDBJ databases">
        <title>Genome Sequencing of Type Strains.</title>
        <authorList>
            <person name="Lemaire J.F."/>
            <person name="Inderbitzin P."/>
            <person name="Collins S.B."/>
            <person name="Wespe N."/>
            <person name="Knight-Connoni V."/>
        </authorList>
    </citation>
    <scope>NUCLEOTIDE SEQUENCE [LARGE SCALE GENOMIC DNA]</scope>
    <source>
        <strain evidence="9 10">DSM 23009</strain>
    </source>
</reference>
<evidence type="ECO:0000313" key="10">
    <source>
        <dbReference type="Proteomes" id="UP001296923"/>
    </source>
</evidence>
<comment type="function">
    <text evidence="6 7">Catalyzes the synthesis of activated sulfate.</text>
</comment>
<dbReference type="Pfam" id="PF01583">
    <property type="entry name" value="APS_kinase"/>
    <property type="match status" value="1"/>
</dbReference>
<evidence type="ECO:0000313" key="9">
    <source>
        <dbReference type="EMBL" id="MBN3555026.1"/>
    </source>
</evidence>
<organism evidence="9 10">
    <name type="scientific">Fictibacillus nanhaiensis</name>
    <dbReference type="NCBI Taxonomy" id="742169"/>
    <lineage>
        <taxon>Bacteria</taxon>
        <taxon>Bacillati</taxon>
        <taxon>Bacillota</taxon>
        <taxon>Bacilli</taxon>
        <taxon>Bacillales</taxon>
        <taxon>Fictibacillaceae</taxon>
        <taxon>Fictibacillus</taxon>
    </lineage>
</organism>
<keyword evidence="10" id="KW-1185">Reference proteome</keyword>
<keyword evidence="6 7" id="KW-0418">Kinase</keyword>
<gene>
    <name evidence="6 9" type="primary">cysC</name>
    <name evidence="9" type="ORF">JYA63_12160</name>
</gene>
<feature type="domain" description="APS kinase" evidence="8">
    <location>
        <begin position="32"/>
        <end position="182"/>
    </location>
</feature>
<comment type="pathway">
    <text evidence="6 7">Sulfur metabolism; hydrogen sulfide biosynthesis; sulfite from sulfate: step 2/3.</text>
</comment>
<dbReference type="Gene3D" id="3.40.50.300">
    <property type="entry name" value="P-loop containing nucleotide triphosphate hydrolases"/>
    <property type="match status" value="1"/>
</dbReference>
<comment type="similarity">
    <text evidence="6 7">Belongs to the APS kinase family.</text>
</comment>
<evidence type="ECO:0000256" key="3">
    <source>
        <dbReference type="ARBA" id="ARBA00022679"/>
    </source>
</evidence>
<accession>A0ABS2ZQ67</accession>
<dbReference type="CDD" id="cd02027">
    <property type="entry name" value="APSK"/>
    <property type="match status" value="1"/>
</dbReference>
<name>A0ABS2ZQ67_9BACL</name>
<dbReference type="EMBL" id="JAFHKR010000039">
    <property type="protein sequence ID" value="MBN3555026.1"/>
    <property type="molecule type" value="Genomic_DNA"/>
</dbReference>
<keyword evidence="5 6" id="KW-0067">ATP-binding</keyword>
<feature type="active site" description="Phosphoserine intermediate" evidence="6">
    <location>
        <position position="114"/>
    </location>
</feature>
<dbReference type="SUPFAM" id="SSF52540">
    <property type="entry name" value="P-loop containing nucleoside triphosphate hydrolases"/>
    <property type="match status" value="1"/>
</dbReference>
<sequence length="206" mass="23363">MEDKQLIQEEKNITWQQHNVTKEMRQKLHGHKSFVLWFTGLSGSGKSTIASEVEKMLYKRNHSTMLLDGDNVRHGLNKDLSFSKEARTENIRRIGEVTKLFVESGSIVLVASISPIAADRDAVRSLLSKEEFVEVYIDCSLIECEKRDPKGLYKKVREGLITNFTGISDPYEAPVSPEIIVKTDLLGVKECAEQVINYLVSKKYIS</sequence>
<keyword evidence="4 6" id="KW-0547">Nucleotide-binding</keyword>
<evidence type="ECO:0000256" key="6">
    <source>
        <dbReference type="HAMAP-Rule" id="MF_00065"/>
    </source>
</evidence>
<feature type="binding site" evidence="6">
    <location>
        <begin position="40"/>
        <end position="47"/>
    </location>
    <ligand>
        <name>ATP</name>
        <dbReference type="ChEBI" id="CHEBI:30616"/>
    </ligand>
</feature>
<proteinExistence type="inferred from homology"/>
<comment type="caution">
    <text evidence="9">The sequence shown here is derived from an EMBL/GenBank/DDBJ whole genome shotgun (WGS) entry which is preliminary data.</text>
</comment>
<evidence type="ECO:0000256" key="7">
    <source>
        <dbReference type="RuleBase" id="RU004347"/>
    </source>
</evidence>
<evidence type="ECO:0000259" key="8">
    <source>
        <dbReference type="Pfam" id="PF01583"/>
    </source>
</evidence>
<dbReference type="EC" id="2.7.1.25" evidence="2 6"/>
<dbReference type="Proteomes" id="UP001296923">
    <property type="component" value="Unassembled WGS sequence"/>
</dbReference>
<comment type="catalytic activity">
    <reaction evidence="1 6 7">
        <text>adenosine 5'-phosphosulfate + ATP = 3'-phosphoadenylyl sulfate + ADP + H(+)</text>
        <dbReference type="Rhea" id="RHEA:24152"/>
        <dbReference type="ChEBI" id="CHEBI:15378"/>
        <dbReference type="ChEBI" id="CHEBI:30616"/>
        <dbReference type="ChEBI" id="CHEBI:58243"/>
        <dbReference type="ChEBI" id="CHEBI:58339"/>
        <dbReference type="ChEBI" id="CHEBI:456216"/>
        <dbReference type="EC" id="2.7.1.25"/>
    </reaction>
</comment>
<dbReference type="InterPro" id="IPR059117">
    <property type="entry name" value="APS_kinase_dom"/>
</dbReference>
<dbReference type="InterPro" id="IPR027417">
    <property type="entry name" value="P-loop_NTPase"/>
</dbReference>
<evidence type="ECO:0000256" key="4">
    <source>
        <dbReference type="ARBA" id="ARBA00022741"/>
    </source>
</evidence>
<evidence type="ECO:0000256" key="1">
    <source>
        <dbReference type="ARBA" id="ARBA00001823"/>
    </source>
</evidence>
<dbReference type="PANTHER" id="PTHR42700:SF1">
    <property type="entry name" value="SULFATE ADENYLYLTRANSFERASE"/>
    <property type="match status" value="1"/>
</dbReference>
<protein>
    <recommendedName>
        <fullName evidence="2 6">Adenylyl-sulfate kinase</fullName>
        <ecNumber evidence="2 6">2.7.1.25</ecNumber>
    </recommendedName>
    <alternativeName>
        <fullName evidence="6">APS kinase</fullName>
    </alternativeName>
    <alternativeName>
        <fullName evidence="6">ATP adenosine-5'-phosphosulfate 3'-phosphotransferase</fullName>
    </alternativeName>
    <alternativeName>
        <fullName evidence="6">Adenosine-5'-phosphosulfate kinase</fullName>
    </alternativeName>
</protein>
<evidence type="ECO:0000256" key="2">
    <source>
        <dbReference type="ARBA" id="ARBA00012121"/>
    </source>
</evidence>
<dbReference type="NCBIfam" id="NF003013">
    <property type="entry name" value="PRK03846.1"/>
    <property type="match status" value="1"/>
</dbReference>
<dbReference type="InterPro" id="IPR002891">
    <property type="entry name" value="APS"/>
</dbReference>
<dbReference type="GO" id="GO:0004020">
    <property type="term" value="F:adenylylsulfate kinase activity"/>
    <property type="evidence" value="ECO:0007669"/>
    <property type="project" value="UniProtKB-EC"/>
</dbReference>
<keyword evidence="6" id="KW-0597">Phosphoprotein</keyword>
<dbReference type="PANTHER" id="PTHR42700">
    <property type="entry name" value="SULFATE ADENYLYLTRANSFERASE"/>
    <property type="match status" value="1"/>
</dbReference>
<dbReference type="HAMAP" id="MF_00065">
    <property type="entry name" value="Adenylyl_sulf_kinase"/>
    <property type="match status" value="1"/>
</dbReference>
<keyword evidence="3 6" id="KW-0808">Transferase</keyword>
<dbReference type="InterPro" id="IPR050512">
    <property type="entry name" value="Sulf_AdTrans/APS_kinase"/>
</dbReference>